<accession>A0A9Q0N495</accession>
<dbReference type="Proteomes" id="UP001151699">
    <property type="component" value="Chromosome B"/>
</dbReference>
<proteinExistence type="predicted"/>
<dbReference type="OrthoDB" id="10072397at2759"/>
<evidence type="ECO:0000313" key="3">
    <source>
        <dbReference type="Proteomes" id="UP001151699"/>
    </source>
</evidence>
<dbReference type="EMBL" id="WJQU01000002">
    <property type="protein sequence ID" value="KAJ6643313.1"/>
    <property type="molecule type" value="Genomic_DNA"/>
</dbReference>
<feature type="compositionally biased region" description="Basic and acidic residues" evidence="1">
    <location>
        <begin position="1182"/>
        <end position="1194"/>
    </location>
</feature>
<feature type="region of interest" description="Disordered" evidence="1">
    <location>
        <begin position="1355"/>
        <end position="1380"/>
    </location>
</feature>
<name>A0A9Q0N495_9DIPT</name>
<feature type="compositionally biased region" description="Low complexity" evidence="1">
    <location>
        <begin position="264"/>
        <end position="283"/>
    </location>
</feature>
<sequence>MKLNLTTKNIANKITQRKALEQSNTKCHVCNSHINLDSSSDFVACGSCNHSPICRNLHCAVWSDKLKAWNCKDCRSFSNGSNSACDWLISQLNEKLLQEKGSQKQIIWDASSTNDNGPLIPLEQREKVREFVEELVSTLIGGSIENAPVGQLSEDKECLPTGENETDSIDESHATLKHLVERIIEEVFKFPDFFDRSGVSSQPQAINLPQFDPKKYEELLATAVLNKLVESYSYERRLDNSSGVHSGSDIENNVQSTLEKSRFENSSTSSSNEPRSDSSNSVSLNDQPMSLTATKYIDILSAENSISSQIDSPTRSVDSDEEAYLSDYIQKHQVPLPGIEAHESDSFDEDCETVNSSVTEGNWQENWLFKKRKLKNETAAAIGMLVPSPMEDVKALIGDKTTDEVSDLSEAGSDLEDDEIETLNGRRSADLPHALIDSKTIIGGKNEFGSFTEVKTIDELLQPDSLVSTQSFDSQNPVIMEAKNDLILINEHDTKPIVLQVHEKLNLNNNNNNYDDNNKVSDKDFIQDTPQNTITNQCSEPTAASNVESIFATENGEPPVPTPRKKSKSFDLAKQVTSVEVSTRPIVENNNLSDSKTVVSPIGVDWNVKSEVDELLASKAQPESLDDELLDLSINDIYDSIEGESTIDYQSLVVEDEKIDNEIRAELPSHHLTSEVSNQLSKLVEDGSNEAGSQKLFEESPLTVPSSNISNENYICKVVPNEFDLSVDSVLELKSNVSEVVVPNGIEDRSVSQLVCISGDSELFPTEILSIENSATEVVIENIINSEQSTIPKLIISNICCDTPPPVVEDDDLASLKPKKTLKAQDSLELPKDDRGKFEPTKRVESFDIEDDDKNMTAKISAFGNVVHSISEHVKNDRETSEHVTVDCEKDSVESFVFVTDEEVTVLKLEEQDSLTQSETFIQNENSESEQSLTSELKTLIETQETTNLNVKLDRPQKIQKTKSLLDDEVGDAEETQRTYTSTLEISPQPDLTTPIAVNVSNAVDSSTKSKDSLLSLPPIEESSTQVDTISRPSTLYSTSNLFSTSQAIILDKSTNIEQLNEGPLPGSIAEREHLKWMNAQDIPNNPYSPEALQRRLSQTKSPSKVIDIGLSLASKPNEDLSPKTDIESGKPIQIVLGAGEPDHMRYGRDYYINDSKSASGTRKKTPSVQRYSSTDDDNVSDLDKQTARRTEQASDTKRIDYYRIFENYKSNPVQRSTSLNSLRRYKNTRSSNVSDDELSVKSMTNSFDYRRRRHSNFELPVEVINQLERHTLHGNLRRDSFRSRSGTKNFVLNPIFDERFESEGDDEVFRKTSEIINIVAGDVRESLGENNQKPQPPTGEDLFETVYTDFNNLENGTMSKSNPLRKSKSFKSNQISSHW</sequence>
<evidence type="ECO:0000313" key="2">
    <source>
        <dbReference type="EMBL" id="KAJ6643313.1"/>
    </source>
</evidence>
<reference evidence="2" key="1">
    <citation type="submission" date="2022-07" db="EMBL/GenBank/DDBJ databases">
        <authorList>
            <person name="Trinca V."/>
            <person name="Uliana J.V.C."/>
            <person name="Torres T.T."/>
            <person name="Ward R.J."/>
            <person name="Monesi N."/>
        </authorList>
    </citation>
    <scope>NUCLEOTIDE SEQUENCE</scope>
    <source>
        <strain evidence="2">HSMRA1968</strain>
        <tissue evidence="2">Whole embryos</tissue>
    </source>
</reference>
<gene>
    <name evidence="2" type="ORF">Bhyg_08273</name>
</gene>
<protein>
    <submittedName>
        <fullName evidence="2">Uncharacterized protein</fullName>
    </submittedName>
</protein>
<evidence type="ECO:0000256" key="1">
    <source>
        <dbReference type="SAM" id="MobiDB-lite"/>
    </source>
</evidence>
<comment type="caution">
    <text evidence="2">The sequence shown here is derived from an EMBL/GenBank/DDBJ whole genome shotgun (WGS) entry which is preliminary data.</text>
</comment>
<keyword evidence="3" id="KW-1185">Reference proteome</keyword>
<feature type="compositionally biased region" description="Polar residues" evidence="1">
    <location>
        <begin position="1155"/>
        <end position="1173"/>
    </location>
</feature>
<organism evidence="2 3">
    <name type="scientific">Pseudolycoriella hygida</name>
    <dbReference type="NCBI Taxonomy" id="35572"/>
    <lineage>
        <taxon>Eukaryota</taxon>
        <taxon>Metazoa</taxon>
        <taxon>Ecdysozoa</taxon>
        <taxon>Arthropoda</taxon>
        <taxon>Hexapoda</taxon>
        <taxon>Insecta</taxon>
        <taxon>Pterygota</taxon>
        <taxon>Neoptera</taxon>
        <taxon>Endopterygota</taxon>
        <taxon>Diptera</taxon>
        <taxon>Nematocera</taxon>
        <taxon>Sciaroidea</taxon>
        <taxon>Sciaridae</taxon>
        <taxon>Pseudolycoriella</taxon>
    </lineage>
</organism>
<feature type="compositionally biased region" description="Polar residues" evidence="1">
    <location>
        <begin position="1371"/>
        <end position="1380"/>
    </location>
</feature>
<feature type="region of interest" description="Disordered" evidence="1">
    <location>
        <begin position="1154"/>
        <end position="1194"/>
    </location>
</feature>
<feature type="region of interest" description="Disordered" evidence="1">
    <location>
        <begin position="257"/>
        <end position="287"/>
    </location>
</feature>